<reference evidence="1 2" key="1">
    <citation type="submission" date="2020-08" db="EMBL/GenBank/DDBJ databases">
        <title>Genomic Encyclopedia of Type Strains, Phase IV (KMG-V): Genome sequencing to study the core and pangenomes of soil and plant-associated prokaryotes.</title>
        <authorList>
            <person name="Whitman W."/>
        </authorList>
    </citation>
    <scope>NUCLEOTIDE SEQUENCE [LARGE SCALE GENOMIC DNA]</scope>
    <source>
        <strain evidence="1 2">SEMIA 4084</strain>
    </source>
</reference>
<evidence type="ECO:0000313" key="2">
    <source>
        <dbReference type="Proteomes" id="UP000585507"/>
    </source>
</evidence>
<dbReference type="EMBL" id="JACHBK010000008">
    <property type="protein sequence ID" value="MBB5537198.1"/>
    <property type="molecule type" value="Genomic_DNA"/>
</dbReference>
<dbReference type="Proteomes" id="UP000585507">
    <property type="component" value="Unassembled WGS sequence"/>
</dbReference>
<keyword evidence="2" id="KW-1185">Reference proteome</keyword>
<accession>A0A7W8XAY6</accession>
<dbReference type="AlphaFoldDB" id="A0A7W8XAY6"/>
<comment type="caution">
    <text evidence="1">The sequence shown here is derived from an EMBL/GenBank/DDBJ whole genome shotgun (WGS) entry which is preliminary data.</text>
</comment>
<proteinExistence type="predicted"/>
<organism evidence="1 2">
    <name type="scientific">Rhizobium giardinii</name>
    <dbReference type="NCBI Taxonomy" id="56731"/>
    <lineage>
        <taxon>Bacteria</taxon>
        <taxon>Pseudomonadati</taxon>
        <taxon>Pseudomonadota</taxon>
        <taxon>Alphaproteobacteria</taxon>
        <taxon>Hyphomicrobiales</taxon>
        <taxon>Rhizobiaceae</taxon>
        <taxon>Rhizobium/Agrobacterium group</taxon>
        <taxon>Rhizobium</taxon>
    </lineage>
</organism>
<evidence type="ECO:0000313" key="1">
    <source>
        <dbReference type="EMBL" id="MBB5537198.1"/>
    </source>
</evidence>
<protein>
    <submittedName>
        <fullName evidence="1">Uncharacterized protein</fullName>
    </submittedName>
</protein>
<sequence length="48" mass="5116">MYRIICSKLLVLIKLAIVVSFAGYSLSNATAAMHGPSFVEAQQAASML</sequence>
<name>A0A7W8XAY6_9HYPH</name>
<gene>
    <name evidence="1" type="ORF">GGD55_003913</name>
</gene>